<dbReference type="AlphaFoldDB" id="A0A2H0LS76"/>
<dbReference type="Pfam" id="PF10150">
    <property type="entry name" value="RNase_E_G"/>
    <property type="match status" value="1"/>
</dbReference>
<reference evidence="20 21" key="1">
    <citation type="submission" date="2017-09" db="EMBL/GenBank/DDBJ databases">
        <title>Depth-based differentiation of microbial function through sediment-hosted aquifers and enrichment of novel symbionts in the deep terrestrial subsurface.</title>
        <authorList>
            <person name="Probst A.J."/>
            <person name="Ladd B."/>
            <person name="Jarett J.K."/>
            <person name="Geller-Mcgrath D.E."/>
            <person name="Sieber C.M."/>
            <person name="Emerson J.B."/>
            <person name="Anantharaman K."/>
            <person name="Thomas B.C."/>
            <person name="Malmstrom R."/>
            <person name="Stieglmeier M."/>
            <person name="Klingl A."/>
            <person name="Woyke T."/>
            <person name="Ryan C.M."/>
            <person name="Banfield J.F."/>
        </authorList>
    </citation>
    <scope>NUCLEOTIDE SEQUENCE [LARGE SCALE GENOMIC DNA]</scope>
    <source>
        <strain evidence="20">CG11_big_fil_rev_8_21_14_0_20_45_26</strain>
    </source>
</reference>
<dbReference type="InterPro" id="IPR019307">
    <property type="entry name" value="RNA-bd_AU-1/RNase_E/G"/>
</dbReference>
<evidence type="ECO:0000256" key="13">
    <source>
        <dbReference type="ARBA" id="ARBA00022759"/>
    </source>
</evidence>
<organism evidence="20 21">
    <name type="scientific">Candidatus Abzuiibacterium crystallinum</name>
    <dbReference type="NCBI Taxonomy" id="1974748"/>
    <lineage>
        <taxon>Bacteria</taxon>
        <taxon>Pseudomonadati</taxon>
        <taxon>Candidatus Omnitrophota</taxon>
        <taxon>Candidatus Abzuiibacterium</taxon>
    </lineage>
</organism>
<evidence type="ECO:0000259" key="19">
    <source>
        <dbReference type="PROSITE" id="PS50126"/>
    </source>
</evidence>
<dbReference type="GO" id="GO:0008033">
    <property type="term" value="P:tRNA processing"/>
    <property type="evidence" value="ECO:0007669"/>
    <property type="project" value="UniProtKB-KW"/>
</dbReference>
<accession>A0A2H0LS76</accession>
<keyword evidence="13" id="KW-0255">Endonuclease</keyword>
<dbReference type="PANTHER" id="PTHR30001:SF1">
    <property type="entry name" value="RIBONUCLEASE E_G-LIKE PROTEIN, CHLOROPLASTIC"/>
    <property type="match status" value="1"/>
</dbReference>
<evidence type="ECO:0000256" key="18">
    <source>
        <dbReference type="SAM" id="MobiDB-lite"/>
    </source>
</evidence>
<keyword evidence="16" id="KW-0694">RNA-binding</keyword>
<dbReference type="PROSITE" id="PS50126">
    <property type="entry name" value="S1"/>
    <property type="match status" value="1"/>
</dbReference>
<evidence type="ECO:0000256" key="15">
    <source>
        <dbReference type="ARBA" id="ARBA00022842"/>
    </source>
</evidence>
<evidence type="ECO:0000256" key="10">
    <source>
        <dbReference type="ARBA" id="ARBA00022722"/>
    </source>
</evidence>
<dbReference type="PANTHER" id="PTHR30001">
    <property type="entry name" value="RIBONUCLEASE"/>
    <property type="match status" value="1"/>
</dbReference>
<dbReference type="SUPFAM" id="SSF50249">
    <property type="entry name" value="Nucleic acid-binding proteins"/>
    <property type="match status" value="1"/>
</dbReference>
<dbReference type="Pfam" id="PF20833">
    <property type="entry name" value="RNase_E_G_Thio"/>
    <property type="match status" value="1"/>
</dbReference>
<feature type="compositionally biased region" description="Basic residues" evidence="18">
    <location>
        <begin position="134"/>
        <end position="146"/>
    </location>
</feature>
<evidence type="ECO:0000256" key="7">
    <source>
        <dbReference type="ARBA" id="ARBA00022519"/>
    </source>
</evidence>
<dbReference type="Proteomes" id="UP000230859">
    <property type="component" value="Unassembled WGS sequence"/>
</dbReference>
<evidence type="ECO:0000256" key="3">
    <source>
        <dbReference type="ARBA" id="ARBA00005663"/>
    </source>
</evidence>
<keyword evidence="8" id="KW-0698">rRNA processing</keyword>
<keyword evidence="5" id="KW-1003">Cell membrane</keyword>
<dbReference type="CDD" id="cd04453">
    <property type="entry name" value="S1_RNase_E"/>
    <property type="match status" value="1"/>
</dbReference>
<evidence type="ECO:0000256" key="14">
    <source>
        <dbReference type="ARBA" id="ARBA00022801"/>
    </source>
</evidence>
<dbReference type="EMBL" id="PCVY01000016">
    <property type="protein sequence ID" value="PIQ87248.1"/>
    <property type="molecule type" value="Genomic_DNA"/>
</dbReference>
<dbReference type="InterPro" id="IPR004659">
    <property type="entry name" value="RNase_E/G"/>
</dbReference>
<name>A0A2H0LS76_9BACT</name>
<evidence type="ECO:0000313" key="21">
    <source>
        <dbReference type="Proteomes" id="UP000230859"/>
    </source>
</evidence>
<comment type="caution">
    <text evidence="20">The sequence shown here is derived from an EMBL/GenBank/DDBJ whole genome shotgun (WGS) entry which is preliminary data.</text>
</comment>
<dbReference type="GO" id="GO:0004540">
    <property type="term" value="F:RNA nuclease activity"/>
    <property type="evidence" value="ECO:0007669"/>
    <property type="project" value="InterPro"/>
</dbReference>
<gene>
    <name evidence="20" type="ORF">COV74_01630</name>
</gene>
<keyword evidence="11" id="KW-0479">Metal-binding</keyword>
<dbReference type="GO" id="GO:0006364">
    <property type="term" value="P:rRNA processing"/>
    <property type="evidence" value="ECO:0007669"/>
    <property type="project" value="UniProtKB-KW"/>
</dbReference>
<comment type="cofactor">
    <cofactor evidence="1">
        <name>Mg(2+)</name>
        <dbReference type="ChEBI" id="CHEBI:18420"/>
    </cofactor>
</comment>
<dbReference type="Gene3D" id="3.40.1260.20">
    <property type="entry name" value="Ribonuclease E, catalytic domain"/>
    <property type="match status" value="1"/>
</dbReference>
<dbReference type="GO" id="GO:0016787">
    <property type="term" value="F:hydrolase activity"/>
    <property type="evidence" value="ECO:0007669"/>
    <property type="project" value="UniProtKB-KW"/>
</dbReference>
<feature type="compositionally biased region" description="Acidic residues" evidence="18">
    <location>
        <begin position="119"/>
        <end position="130"/>
    </location>
</feature>
<evidence type="ECO:0000256" key="4">
    <source>
        <dbReference type="ARBA" id="ARBA00017719"/>
    </source>
</evidence>
<evidence type="ECO:0000256" key="2">
    <source>
        <dbReference type="ARBA" id="ARBA00004496"/>
    </source>
</evidence>
<dbReference type="Gene3D" id="2.40.50.140">
    <property type="entry name" value="Nucleic acid-binding proteins"/>
    <property type="match status" value="1"/>
</dbReference>
<evidence type="ECO:0000256" key="1">
    <source>
        <dbReference type="ARBA" id="ARBA00001946"/>
    </source>
</evidence>
<dbReference type="InterPro" id="IPR012340">
    <property type="entry name" value="NA-bd_OB-fold"/>
</dbReference>
<keyword evidence="12" id="KW-0699">rRNA-binding</keyword>
<evidence type="ECO:0000256" key="9">
    <source>
        <dbReference type="ARBA" id="ARBA00022694"/>
    </source>
</evidence>
<keyword evidence="6" id="KW-0963">Cytoplasm</keyword>
<evidence type="ECO:0000256" key="16">
    <source>
        <dbReference type="ARBA" id="ARBA00022884"/>
    </source>
</evidence>
<dbReference type="NCBIfam" id="TIGR00757">
    <property type="entry name" value="RNaseEG"/>
    <property type="match status" value="1"/>
</dbReference>
<evidence type="ECO:0000256" key="11">
    <source>
        <dbReference type="ARBA" id="ARBA00022723"/>
    </source>
</evidence>
<protein>
    <recommendedName>
        <fullName evidence="4">Ribonuclease G</fullName>
    </recommendedName>
</protein>
<dbReference type="InterPro" id="IPR003029">
    <property type="entry name" value="S1_domain"/>
</dbReference>
<dbReference type="GO" id="GO:0005737">
    <property type="term" value="C:cytoplasm"/>
    <property type="evidence" value="ECO:0007669"/>
    <property type="project" value="UniProtKB-SubCell"/>
</dbReference>
<dbReference type="GO" id="GO:0046872">
    <property type="term" value="F:metal ion binding"/>
    <property type="evidence" value="ECO:0007669"/>
    <property type="project" value="UniProtKB-KW"/>
</dbReference>
<comment type="subcellular location">
    <subcellularLocation>
        <location evidence="2">Cytoplasm</location>
    </subcellularLocation>
</comment>
<evidence type="ECO:0000313" key="20">
    <source>
        <dbReference type="EMBL" id="PIQ87248.1"/>
    </source>
</evidence>
<keyword evidence="17" id="KW-0472">Membrane</keyword>
<keyword evidence="14" id="KW-0378">Hydrolase</keyword>
<keyword evidence="15" id="KW-0460">Magnesium</keyword>
<evidence type="ECO:0000256" key="8">
    <source>
        <dbReference type="ARBA" id="ARBA00022552"/>
    </source>
</evidence>
<keyword evidence="10" id="KW-0540">Nuclease</keyword>
<dbReference type="GO" id="GO:0019843">
    <property type="term" value="F:rRNA binding"/>
    <property type="evidence" value="ECO:0007669"/>
    <property type="project" value="UniProtKB-KW"/>
</dbReference>
<sequence length="552" mass="64469">MLTLKIFAYRLGKGSLSCCSVLNSPIHNYYKEWLIYMKKEILMSLEANEKRVAILENGKLEEYYIEREETQRMFGNIYKGTVKSVVPGIGAAFIDLGLKKDGFLYVSDAIGSPLETAFEEFDTEDDEEEEKQGSRKKPHRKNHRDHRKDLPRIDSVLSVGQEIIVQVVKEPIRNKGARLTTHFSIPARYLVLMPGERKIGISRRVDDRKERERIRKIFAEIDIPSDVGFIVRTAGEGKSKREFIRDVKYLIKTWNRIKNDIQRKKGPCQIHEELDLVERMIRDYFTEDMDKIVVDHYNLYTQVRRFFKSYMPGYRAHVEWHRGPEPLFEKYLIEKEIAKTFQRNVMLKSRGHIVIEQTESLVAIDINTGKFTGKRDLEETVYRTNIEAAHEIARQIRLRDMGGIIIIDFIDMEREDHRRSVYRIFRDAIQKKDRAKTNILSMSDIGLVEMTRQRLRPSLESALYDSCPYCRGKGMVKSANTMSIQSVKEIRKSLNSSKGKVLNVYVHPDVADRLLHQEQKSIQELERMSKSRILVLADPALHIEDVNITFIH</sequence>
<keyword evidence="9" id="KW-0819">tRNA processing</keyword>
<keyword evidence="7" id="KW-0997">Cell inner membrane</keyword>
<dbReference type="GO" id="GO:0004519">
    <property type="term" value="F:endonuclease activity"/>
    <property type="evidence" value="ECO:0007669"/>
    <property type="project" value="UniProtKB-KW"/>
</dbReference>
<feature type="region of interest" description="Disordered" evidence="18">
    <location>
        <begin position="119"/>
        <end position="148"/>
    </location>
</feature>
<dbReference type="SMART" id="SM00316">
    <property type="entry name" value="S1"/>
    <property type="match status" value="1"/>
</dbReference>
<evidence type="ECO:0000256" key="17">
    <source>
        <dbReference type="ARBA" id="ARBA00023136"/>
    </source>
</evidence>
<evidence type="ECO:0000256" key="6">
    <source>
        <dbReference type="ARBA" id="ARBA00022490"/>
    </source>
</evidence>
<dbReference type="InterPro" id="IPR048583">
    <property type="entry name" value="RNase_E_G_thioredoxin-like"/>
</dbReference>
<evidence type="ECO:0000256" key="5">
    <source>
        <dbReference type="ARBA" id="ARBA00022475"/>
    </source>
</evidence>
<feature type="domain" description="S1 motif" evidence="19">
    <location>
        <begin position="75"/>
        <end position="182"/>
    </location>
</feature>
<comment type="similarity">
    <text evidence="3">Belongs to the RNase E/G family. RNase G subfamily.</text>
</comment>
<evidence type="ECO:0000256" key="12">
    <source>
        <dbReference type="ARBA" id="ARBA00022730"/>
    </source>
</evidence>
<proteinExistence type="inferred from homology"/>